<evidence type="ECO:0000256" key="1">
    <source>
        <dbReference type="SAM" id="SignalP"/>
    </source>
</evidence>
<name>A0AAV2IRT4_LYMST</name>
<evidence type="ECO:0000313" key="3">
    <source>
        <dbReference type="EMBL" id="CAL1548497.1"/>
    </source>
</evidence>
<protein>
    <recommendedName>
        <fullName evidence="2">Chitin-binding type-2 domain-containing protein</fullName>
    </recommendedName>
</protein>
<dbReference type="EMBL" id="CAXITT010001384">
    <property type="protein sequence ID" value="CAL1548497.1"/>
    <property type="molecule type" value="Genomic_DNA"/>
</dbReference>
<comment type="caution">
    <text evidence="3">The sequence shown here is derived from an EMBL/GenBank/DDBJ whole genome shotgun (WGS) entry which is preliminary data.</text>
</comment>
<proteinExistence type="predicted"/>
<dbReference type="AlphaFoldDB" id="A0AAV2IRT4"/>
<dbReference type="Pfam" id="PF01607">
    <property type="entry name" value="CBM_14"/>
    <property type="match status" value="1"/>
</dbReference>
<dbReference type="SUPFAM" id="SSF57625">
    <property type="entry name" value="Invertebrate chitin-binding proteins"/>
    <property type="match status" value="1"/>
</dbReference>
<evidence type="ECO:0000259" key="2">
    <source>
        <dbReference type="PROSITE" id="PS50940"/>
    </source>
</evidence>
<keyword evidence="4" id="KW-1185">Reference proteome</keyword>
<dbReference type="GO" id="GO:0008061">
    <property type="term" value="F:chitin binding"/>
    <property type="evidence" value="ECO:0007669"/>
    <property type="project" value="InterPro"/>
</dbReference>
<gene>
    <name evidence="3" type="ORF">GSLYS_00021814001</name>
</gene>
<dbReference type="InterPro" id="IPR036508">
    <property type="entry name" value="Chitin-bd_dom_sf"/>
</dbReference>
<organism evidence="3 4">
    <name type="scientific">Lymnaea stagnalis</name>
    <name type="common">Great pond snail</name>
    <name type="synonym">Helix stagnalis</name>
    <dbReference type="NCBI Taxonomy" id="6523"/>
    <lineage>
        <taxon>Eukaryota</taxon>
        <taxon>Metazoa</taxon>
        <taxon>Spiralia</taxon>
        <taxon>Lophotrochozoa</taxon>
        <taxon>Mollusca</taxon>
        <taxon>Gastropoda</taxon>
        <taxon>Heterobranchia</taxon>
        <taxon>Euthyneura</taxon>
        <taxon>Panpulmonata</taxon>
        <taxon>Hygrophila</taxon>
        <taxon>Lymnaeoidea</taxon>
        <taxon>Lymnaeidae</taxon>
        <taxon>Lymnaea</taxon>
    </lineage>
</organism>
<dbReference type="Gene3D" id="2.170.140.10">
    <property type="entry name" value="Chitin binding domain"/>
    <property type="match status" value="1"/>
</dbReference>
<feature type="chain" id="PRO_5043595461" description="Chitin-binding type-2 domain-containing protein" evidence="1">
    <location>
        <begin position="23"/>
        <end position="152"/>
    </location>
</feature>
<dbReference type="GO" id="GO:0005576">
    <property type="term" value="C:extracellular region"/>
    <property type="evidence" value="ECO:0007669"/>
    <property type="project" value="InterPro"/>
</dbReference>
<dbReference type="PROSITE" id="PS50940">
    <property type="entry name" value="CHIT_BIND_II"/>
    <property type="match status" value="1"/>
</dbReference>
<feature type="domain" description="Chitin-binding type-2" evidence="2">
    <location>
        <begin position="82"/>
        <end position="142"/>
    </location>
</feature>
<dbReference type="InterPro" id="IPR002557">
    <property type="entry name" value="Chitin-bd_dom"/>
</dbReference>
<accession>A0AAV2IRT4</accession>
<sequence length="152" mass="16224">MDQTVKLLMAVMCVSFSAVVSQDEVCQTKPQGWVVEVGCWGHKFCNASKQVQTEFCDSGKVLDRDTMTCVLPGSGHNVCGNTTICSGRKDGFYPDTTVNCISYFVCSGGNNLGRLYCAAHLVFNSLIDSCDWSSNVAPPCGTLVASSTTPAT</sequence>
<reference evidence="3 4" key="1">
    <citation type="submission" date="2024-04" db="EMBL/GenBank/DDBJ databases">
        <authorList>
            <consortium name="Genoscope - CEA"/>
            <person name="William W."/>
        </authorList>
    </citation>
    <scope>NUCLEOTIDE SEQUENCE [LARGE SCALE GENOMIC DNA]</scope>
</reference>
<feature type="signal peptide" evidence="1">
    <location>
        <begin position="1"/>
        <end position="22"/>
    </location>
</feature>
<dbReference type="Proteomes" id="UP001497497">
    <property type="component" value="Unassembled WGS sequence"/>
</dbReference>
<evidence type="ECO:0000313" key="4">
    <source>
        <dbReference type="Proteomes" id="UP001497497"/>
    </source>
</evidence>
<keyword evidence="1" id="KW-0732">Signal</keyword>
<dbReference type="SMART" id="SM00494">
    <property type="entry name" value="ChtBD2"/>
    <property type="match status" value="1"/>
</dbReference>